<accession>A0A8S5M505</accession>
<organism evidence="1">
    <name type="scientific">Siphoviridae sp. ctEQg15</name>
    <dbReference type="NCBI Taxonomy" id="2826205"/>
    <lineage>
        <taxon>Viruses</taxon>
        <taxon>Duplodnaviria</taxon>
        <taxon>Heunggongvirae</taxon>
        <taxon>Uroviricota</taxon>
        <taxon>Caudoviricetes</taxon>
    </lineage>
</organism>
<reference evidence="1" key="1">
    <citation type="journal article" date="2021" name="Proc. Natl. Acad. Sci. U.S.A.">
        <title>A Catalog of Tens of Thousands of Viruses from Human Metagenomes Reveals Hidden Associations with Chronic Diseases.</title>
        <authorList>
            <person name="Tisza M.J."/>
            <person name="Buck C.B."/>
        </authorList>
    </citation>
    <scope>NUCLEOTIDE SEQUENCE</scope>
    <source>
        <strain evidence="1">CtEQg15</strain>
    </source>
</reference>
<proteinExistence type="predicted"/>
<dbReference type="EMBL" id="BK014822">
    <property type="protein sequence ID" value="DAD77306.1"/>
    <property type="molecule type" value="Genomic_DNA"/>
</dbReference>
<evidence type="ECO:0000313" key="1">
    <source>
        <dbReference type="EMBL" id="DAD77306.1"/>
    </source>
</evidence>
<sequence length="121" mass="13188">MPNYAFYLSEYMGDVVDEESFPRLAARADEQLCRYERIYTVTEPEEGARDMAICAMVDALSAIETMLSGDGIAVSSASIGSVSVSYGSPTALGVDLSEKGQDRQLYKAASRYLDIYRGVSC</sequence>
<name>A0A8S5M505_9CAUD</name>
<protein>
    <submittedName>
        <fullName evidence="1">Uncharacterized protein</fullName>
    </submittedName>
</protein>